<dbReference type="InterPro" id="IPR020581">
    <property type="entry name" value="GDC_P"/>
</dbReference>
<comment type="function">
    <text evidence="5">The glycine cleavage system catalyzes the degradation of glycine. The P protein binds the alpha-amino group of glycine through its pyridoxal phosphate cofactor; CO(2) is released and the remaining methylamine moiety is then transferred to the lipoamide cofactor of the H protein.</text>
</comment>
<feature type="modified residue" description="N6-(pyridoxal phosphate)lysine" evidence="5">
    <location>
        <position position="264"/>
    </location>
</feature>
<gene>
    <name evidence="5 8" type="primary">gcvPB</name>
    <name evidence="8" type="ORF">LFW2832_00535</name>
</gene>
<evidence type="ECO:0000256" key="1">
    <source>
        <dbReference type="ARBA" id="ARBA00001933"/>
    </source>
</evidence>
<evidence type="ECO:0000259" key="7">
    <source>
        <dbReference type="Pfam" id="PF21478"/>
    </source>
</evidence>
<dbReference type="CDD" id="cd00613">
    <property type="entry name" value="GDC-P"/>
    <property type="match status" value="1"/>
</dbReference>
<dbReference type="Gene3D" id="6.20.440.10">
    <property type="match status" value="1"/>
</dbReference>
<evidence type="ECO:0000313" key="9">
    <source>
        <dbReference type="Proteomes" id="UP000789941"/>
    </source>
</evidence>
<evidence type="ECO:0000259" key="6">
    <source>
        <dbReference type="Pfam" id="PF02347"/>
    </source>
</evidence>
<dbReference type="FunFam" id="3.90.1150.10:FF:000014">
    <property type="entry name" value="Probable glycine dehydrogenase (decarboxylating) subunit 2"/>
    <property type="match status" value="1"/>
</dbReference>
<dbReference type="AlphaFoldDB" id="A0A5E4LRU1"/>
<organism evidence="8 9">
    <name type="scientific">Candidatus Bilamarchaeum dharawalense</name>
    <dbReference type="NCBI Taxonomy" id="2885759"/>
    <lineage>
        <taxon>Archaea</taxon>
        <taxon>Candidatus Micrarchaeota</taxon>
        <taxon>Candidatus Micrarchaeia</taxon>
        <taxon>Candidatus Anstonellales</taxon>
        <taxon>Candidatus Bilamarchaeaceae</taxon>
        <taxon>Candidatus Bilamarchaeum</taxon>
    </lineage>
</organism>
<evidence type="ECO:0000256" key="3">
    <source>
        <dbReference type="ARBA" id="ARBA00023002"/>
    </source>
</evidence>
<evidence type="ECO:0000256" key="5">
    <source>
        <dbReference type="HAMAP-Rule" id="MF_00713"/>
    </source>
</evidence>
<dbReference type="PANTHER" id="PTHR11773:SF1">
    <property type="entry name" value="GLYCINE DEHYDROGENASE (DECARBOXYLATING), MITOCHONDRIAL"/>
    <property type="match status" value="1"/>
</dbReference>
<keyword evidence="3 5" id="KW-0560">Oxidoreductase</keyword>
<comment type="subunit">
    <text evidence="5">The glycine cleavage system is composed of four proteins: P, T, L and H. In this organism, the P 'protein' is a heterodimer of two subunits.</text>
</comment>
<dbReference type="InterPro" id="IPR049316">
    <property type="entry name" value="GDC-P_C"/>
</dbReference>
<feature type="domain" description="Glycine dehydrogenase C-terminal" evidence="7">
    <location>
        <begin position="345"/>
        <end position="443"/>
    </location>
</feature>
<dbReference type="Proteomes" id="UP000789941">
    <property type="component" value="Unassembled WGS sequence"/>
</dbReference>
<comment type="similarity">
    <text evidence="5">Belongs to the GcvP family. C-terminal subunit subfamily.</text>
</comment>
<dbReference type="HAMAP" id="MF_00713">
    <property type="entry name" value="GcvPB"/>
    <property type="match status" value="1"/>
</dbReference>
<dbReference type="Gene3D" id="3.40.640.10">
    <property type="entry name" value="Type I PLP-dependent aspartate aminotransferase-like (Major domain)"/>
    <property type="match status" value="1"/>
</dbReference>
<dbReference type="GO" id="GO:0005960">
    <property type="term" value="C:glycine cleavage complex"/>
    <property type="evidence" value="ECO:0007669"/>
    <property type="project" value="TreeGrafter"/>
</dbReference>
<sequence>MKTIFENGGEGRAAVQFSDDQYPTEAPKIEDRFRRKNLKIPEVSEIEVVRHYTTLSKRNYGVDLGFYPLGSCTMKYNPKVNEDMAKLEGFTNIHPMQPEELSQGALQMLFELQEMMKEITGFDAFSLQPAAGAHGELVGVMMIKAYFQKHDKKRKKILIPDSAHGTNPASVTLCGLETQEVKSDGNGNVDLNDLRQKMNDETAGLMLTNPNTLGLFDQNIIEICKIVHEKGGLVYCDGANLNAMVGVTKPRDAGFDIMHVNFHKTFSTPHGCGGPGAGGVGVVGKLASFLPKPMVNQTNGMYHLDYNIPDSIGKVKSYYGNFGVLVKAYTYIRALGPDGLKRVGQNAVLNANYMRVKLMKHFDLPYKRICQHEFVISDRNMPNGVTTMDLAKRLLDYGYHSPTIYFPLIVHGAIMIEPTETETRETMDSFIETMLKILQEAQTTPELVKGAPHTLPVKRLDGVKAAREPVLTAR</sequence>
<name>A0A5E4LRU1_9ARCH</name>
<comment type="catalytic activity">
    <reaction evidence="4 5">
        <text>N(6)-[(R)-lipoyl]-L-lysyl-[glycine-cleavage complex H protein] + glycine + H(+) = N(6)-[(R)-S(8)-aminomethyldihydrolipoyl]-L-lysyl-[glycine-cleavage complex H protein] + CO2</text>
        <dbReference type="Rhea" id="RHEA:24304"/>
        <dbReference type="Rhea" id="RHEA-COMP:10494"/>
        <dbReference type="Rhea" id="RHEA-COMP:10495"/>
        <dbReference type="ChEBI" id="CHEBI:15378"/>
        <dbReference type="ChEBI" id="CHEBI:16526"/>
        <dbReference type="ChEBI" id="CHEBI:57305"/>
        <dbReference type="ChEBI" id="CHEBI:83099"/>
        <dbReference type="ChEBI" id="CHEBI:83143"/>
        <dbReference type="EC" id="1.4.4.2"/>
    </reaction>
</comment>
<comment type="caution">
    <text evidence="8">The sequence shown here is derived from an EMBL/GenBank/DDBJ whole genome shotgun (WGS) entry which is preliminary data.</text>
</comment>
<protein>
    <recommendedName>
        <fullName evidence="5">Probable glycine dehydrogenase (decarboxylating) subunit 2</fullName>
        <ecNumber evidence="5">1.4.4.2</ecNumber>
    </recommendedName>
    <alternativeName>
        <fullName evidence="5">Glycine cleavage system P-protein subunit 2</fullName>
    </alternativeName>
    <alternativeName>
        <fullName evidence="5">Glycine decarboxylase subunit 2</fullName>
    </alternativeName>
    <alternativeName>
        <fullName evidence="5">Glycine dehydrogenase (aminomethyl-transferring) subunit 2</fullName>
    </alternativeName>
</protein>
<comment type="cofactor">
    <cofactor evidence="1 5">
        <name>pyridoxal 5'-phosphate</name>
        <dbReference type="ChEBI" id="CHEBI:597326"/>
    </cofactor>
</comment>
<dbReference type="GO" id="GO:0019464">
    <property type="term" value="P:glycine decarboxylation via glycine cleavage system"/>
    <property type="evidence" value="ECO:0007669"/>
    <property type="project" value="UniProtKB-UniRule"/>
</dbReference>
<dbReference type="Gene3D" id="3.90.1150.10">
    <property type="entry name" value="Aspartate Aminotransferase, domain 1"/>
    <property type="match status" value="1"/>
</dbReference>
<evidence type="ECO:0000256" key="2">
    <source>
        <dbReference type="ARBA" id="ARBA00022898"/>
    </source>
</evidence>
<dbReference type="Pfam" id="PF02347">
    <property type="entry name" value="GDC-P"/>
    <property type="match status" value="1"/>
</dbReference>
<proteinExistence type="inferred from homology"/>
<dbReference type="GO" id="GO:0030170">
    <property type="term" value="F:pyridoxal phosphate binding"/>
    <property type="evidence" value="ECO:0007669"/>
    <property type="project" value="TreeGrafter"/>
</dbReference>
<dbReference type="InterPro" id="IPR049315">
    <property type="entry name" value="GDC-P_N"/>
</dbReference>
<dbReference type="GO" id="GO:0005829">
    <property type="term" value="C:cytosol"/>
    <property type="evidence" value="ECO:0007669"/>
    <property type="project" value="TreeGrafter"/>
</dbReference>
<dbReference type="InterPro" id="IPR023012">
    <property type="entry name" value="GcvPB"/>
</dbReference>
<feature type="domain" description="Glycine cleavage system P-protein N-terminal" evidence="6">
    <location>
        <begin position="36"/>
        <end position="298"/>
    </location>
</feature>
<evidence type="ECO:0000313" key="8">
    <source>
        <dbReference type="EMBL" id="VVC03793.1"/>
    </source>
</evidence>
<dbReference type="EC" id="1.4.4.2" evidence="5"/>
<accession>A0A5E4LRU1</accession>
<reference evidence="8 9" key="1">
    <citation type="submission" date="2019-08" db="EMBL/GenBank/DDBJ databases">
        <authorList>
            <person name="Vazquez-Campos X."/>
        </authorList>
    </citation>
    <scope>NUCLEOTIDE SEQUENCE [LARGE SCALE GENOMIC DNA]</scope>
    <source>
        <strain evidence="8">LFW-283_2</strain>
    </source>
</reference>
<dbReference type="PANTHER" id="PTHR11773">
    <property type="entry name" value="GLYCINE DEHYDROGENASE, DECARBOXYLATING"/>
    <property type="match status" value="1"/>
</dbReference>
<dbReference type="InterPro" id="IPR015422">
    <property type="entry name" value="PyrdxlP-dep_Trfase_small"/>
</dbReference>
<dbReference type="GO" id="GO:0016594">
    <property type="term" value="F:glycine binding"/>
    <property type="evidence" value="ECO:0007669"/>
    <property type="project" value="TreeGrafter"/>
</dbReference>
<dbReference type="Pfam" id="PF21478">
    <property type="entry name" value="GcvP2_C"/>
    <property type="match status" value="1"/>
</dbReference>
<keyword evidence="2 5" id="KW-0663">Pyridoxal phosphate</keyword>
<dbReference type="InterPro" id="IPR015421">
    <property type="entry name" value="PyrdxlP-dep_Trfase_major"/>
</dbReference>
<dbReference type="SUPFAM" id="SSF53383">
    <property type="entry name" value="PLP-dependent transferases"/>
    <property type="match status" value="1"/>
</dbReference>
<dbReference type="InterPro" id="IPR015424">
    <property type="entry name" value="PyrdxlP-dep_Trfase"/>
</dbReference>
<dbReference type="EMBL" id="CABMJJ010000009">
    <property type="protein sequence ID" value="VVC03793.1"/>
    <property type="molecule type" value="Genomic_DNA"/>
</dbReference>
<dbReference type="NCBIfam" id="NF003346">
    <property type="entry name" value="PRK04366.1"/>
    <property type="match status" value="1"/>
</dbReference>
<dbReference type="FunFam" id="3.40.640.10:FF:000224">
    <property type="entry name" value="Probable glycine dehydrogenase (decarboxylating) subunit 2"/>
    <property type="match status" value="1"/>
</dbReference>
<evidence type="ECO:0000256" key="4">
    <source>
        <dbReference type="ARBA" id="ARBA00049026"/>
    </source>
</evidence>
<dbReference type="GO" id="GO:0004375">
    <property type="term" value="F:glycine dehydrogenase (decarboxylating) activity"/>
    <property type="evidence" value="ECO:0007669"/>
    <property type="project" value="UniProtKB-EC"/>
</dbReference>